<dbReference type="Proteomes" id="UP000053095">
    <property type="component" value="Unassembled WGS sequence"/>
</dbReference>
<dbReference type="GO" id="GO:0016887">
    <property type="term" value="F:ATP hydrolysis activity"/>
    <property type="evidence" value="ECO:0007669"/>
    <property type="project" value="InterPro"/>
</dbReference>
<feature type="transmembrane region" description="Helical" evidence="11">
    <location>
        <begin position="890"/>
        <end position="912"/>
    </location>
</feature>
<dbReference type="InterPro" id="IPR011527">
    <property type="entry name" value="ABC1_TM_dom"/>
</dbReference>
<dbReference type="SUPFAM" id="SSF52540">
    <property type="entry name" value="P-loop containing nucleoside triphosphate hydrolases"/>
    <property type="match status" value="2"/>
</dbReference>
<sequence>MADTSLCPLGSDDTFGPRVNPNCRAFDFTILFQDAFFSVLPTSLFLIVVLPRLQFLRRASVKLMSYSLVVWKLYIPKSLLILIFTLQVVFTAFQTTTPAIYTKLSLASGLLNIVATFAAAVLSFAEDQRTVRPSDVLVVYFSAASIFHIPRLRTLWLIPSITTCKILWTAIYGFTVAILLAESARKTKFLRQLYQGLEDMPEIDDNLAGQAAEDKLQSAWNIINADRRQRLLYATFRAYGWVFLSGIPPRLALTALTFAQPFLITALVDWMGTDDAPADYGPALTGAVVLVYSSLAVLRAIYWRQTYRFITTIRAGLVSIIYTATTGLKSAQIKDMAAITLMDTDVERIASDFKYIHEVWASALEVGIALWLLERQVSVACLIPAVICLVSVLATIPVSRKSVNAQRKWIERIQKRLAATSHMLGDVKAAKMLGLVNVVFAVVSKLREIEIKTSERFRKLLLWQISLSNIPTDFAPFATFTTYTVISVVRADDSLNLAQAFTSLSLIFLLTSPLLTFCQAFPSIVQTITCFRRIHRYILNSHALTDLEMSAEGFSGGATELQEYDQSTASFSAPLVSFINADISWSPDTQVVLHNLNMNITQGITVLIGPVGSGKSTVLESILGQTYVKRGSLNSTLTKVAYCCQTPWIIDGTIQDNITGGAEFDDSWYQFTISACGLEEDMRAFTKNNTAKRTGNKGALLSGGQKQRVALARAVYSKNQVLVLDDVFSGLDSRIISVISSHLFGKEGYFKATGRSWILATHTRKIVDHGPYTEILERRPDIIAESAMPVQKFLLPPPVDEPLASEKADETQVLVSDADSIHSNATSIAQKGGTWSVYGYYYHSAGLLPVVLLAVFSGLEAFGSNFATVWLQWWTEANSQQPNKELWKYLGVYTLLFGLSLLGIVAGCWVFLVKIITTTGLSLHRDLLQTTLASPFSFFRKISIGSIMNRFSQDIQLVDMELPMNGAQFVTGAFSCVAKLIILCILGKYLAVSVPFTLGILFFIQRYYLRTSSQVRLIDIESKAPLYNHFIETIHGLSTIHAFKWESRSRDQSIEYLNDSRKPFYMLFCIHIWLQLVLDLIVGAITVVIVATMTSMRDQFAAGSIGVALNLVLTLNQSLGQMIKSWTSLEMSIGAVSRIRDFVRDTPSESDILVTPSRILPEWPSHGVIDFISVSACYSSTTVPVIQNLSLQIRAGEKVAICGPSGSGKTSLILALLQMIDVQQGRIEIDGVDLSTVPRNMLRKRLNTIPSDPFFMPGTVRFNLDPHGDATDESIESAIKKVGLWKRVSSEGGLDAEFSASKWSIGERQLLALARALNVCSRVLILDEATSSVDWITEGIMQDIMDTEFASSQTVIAILHRLRHIDRFDRIVLLKRGQIVECDSPRALLERNSEFRKLFMSLESSET</sequence>
<dbReference type="InterPro" id="IPR027417">
    <property type="entry name" value="P-loop_NTPase"/>
</dbReference>
<dbReference type="InterPro" id="IPR056227">
    <property type="entry name" value="TMD0_ABC"/>
</dbReference>
<keyword evidence="7" id="KW-0067">ATP-binding</keyword>
<feature type="transmembrane region" description="Helical" evidence="11">
    <location>
        <begin position="377"/>
        <end position="398"/>
    </location>
</feature>
<feature type="transmembrane region" description="Helical" evidence="11">
    <location>
        <begin position="238"/>
        <end position="263"/>
    </location>
</feature>
<feature type="transmembrane region" description="Helical" evidence="11">
    <location>
        <begin position="309"/>
        <end position="328"/>
    </location>
</feature>
<comment type="subcellular location">
    <subcellularLocation>
        <location evidence="1">Cell membrane</location>
        <topology evidence="1">Multi-pass membrane protein</topology>
    </subcellularLocation>
</comment>
<evidence type="ECO:0000256" key="6">
    <source>
        <dbReference type="ARBA" id="ARBA00022741"/>
    </source>
</evidence>
<dbReference type="InterPro" id="IPR036640">
    <property type="entry name" value="ABC1_TM_sf"/>
</dbReference>
<dbReference type="CDD" id="cd18580">
    <property type="entry name" value="ABC_6TM_ABCC_D2"/>
    <property type="match status" value="1"/>
</dbReference>
<dbReference type="FunFam" id="1.20.1560.10:FF:000055">
    <property type="entry name" value="ABC multidrug transporter (Eurofung)"/>
    <property type="match status" value="1"/>
</dbReference>
<comment type="similarity">
    <text evidence="2">Belongs to the ABC transporter superfamily. ABCC family. Conjugate transporter (TC 3.A.1.208) subfamily.</text>
</comment>
<dbReference type="GO" id="GO:0140359">
    <property type="term" value="F:ABC-type transporter activity"/>
    <property type="evidence" value="ECO:0007669"/>
    <property type="project" value="InterPro"/>
</dbReference>
<evidence type="ECO:0000313" key="14">
    <source>
        <dbReference type="EMBL" id="GAM42665.1"/>
    </source>
</evidence>
<feature type="transmembrane region" description="Helical" evidence="11">
    <location>
        <begin position="506"/>
        <end position="531"/>
    </location>
</feature>
<keyword evidence="5 11" id="KW-0812">Transmembrane</keyword>
<evidence type="ECO:0000313" key="15">
    <source>
        <dbReference type="Proteomes" id="UP000053095"/>
    </source>
</evidence>
<evidence type="ECO:0000256" key="10">
    <source>
        <dbReference type="ARBA" id="ARBA00023180"/>
    </source>
</evidence>
<keyword evidence="8 11" id="KW-1133">Transmembrane helix</keyword>
<evidence type="ECO:0000256" key="7">
    <source>
        <dbReference type="ARBA" id="ARBA00022840"/>
    </source>
</evidence>
<dbReference type="Pfam" id="PF00005">
    <property type="entry name" value="ABC_tran"/>
    <property type="match status" value="2"/>
</dbReference>
<evidence type="ECO:0000256" key="3">
    <source>
        <dbReference type="ARBA" id="ARBA00022448"/>
    </source>
</evidence>
<feature type="transmembrane region" description="Helical" evidence="11">
    <location>
        <begin position="460"/>
        <end position="486"/>
    </location>
</feature>
<accession>A0A478EDF6</accession>
<dbReference type="PROSITE" id="PS50893">
    <property type="entry name" value="ABC_TRANSPORTER_2"/>
    <property type="match status" value="2"/>
</dbReference>
<dbReference type="SUPFAM" id="SSF90123">
    <property type="entry name" value="ABC transporter transmembrane region"/>
    <property type="match status" value="2"/>
</dbReference>
<dbReference type="EMBL" id="DF933840">
    <property type="protein sequence ID" value="GAM42665.1"/>
    <property type="molecule type" value="Genomic_DNA"/>
</dbReference>
<feature type="domain" description="ABC transporter" evidence="12">
    <location>
        <begin position="578"/>
        <end position="803"/>
    </location>
</feature>
<keyword evidence="10" id="KW-0325">Glycoprotein</keyword>
<keyword evidence="4" id="KW-1003">Cell membrane</keyword>
<dbReference type="GO" id="GO:0005886">
    <property type="term" value="C:plasma membrane"/>
    <property type="evidence" value="ECO:0007669"/>
    <property type="project" value="UniProtKB-SubCell"/>
</dbReference>
<dbReference type="InterPro" id="IPR003593">
    <property type="entry name" value="AAA+_ATPase"/>
</dbReference>
<reference evidence="15" key="1">
    <citation type="journal article" date="2015" name="Genome Announc.">
        <title>Draft genome sequence of Talaromyces cellulolyticus strain Y-94, a source of lignocellulosic biomass-degrading enzymes.</title>
        <authorList>
            <person name="Fujii T."/>
            <person name="Koike H."/>
            <person name="Sawayama S."/>
            <person name="Yano S."/>
            <person name="Inoue H."/>
        </authorList>
    </citation>
    <scope>NUCLEOTIDE SEQUENCE [LARGE SCALE GENOMIC DNA]</scope>
    <source>
        <strain evidence="15">Y-94</strain>
    </source>
</reference>
<dbReference type="InterPro" id="IPR050173">
    <property type="entry name" value="ABC_transporter_C-like"/>
</dbReference>
<dbReference type="Gene3D" id="3.40.50.300">
    <property type="entry name" value="P-loop containing nucleotide triphosphate hydrolases"/>
    <property type="match status" value="2"/>
</dbReference>
<evidence type="ECO:0000259" key="13">
    <source>
        <dbReference type="PROSITE" id="PS50929"/>
    </source>
</evidence>
<feature type="transmembrane region" description="Helical" evidence="11">
    <location>
        <begin position="1099"/>
        <end position="1116"/>
    </location>
</feature>
<dbReference type="InterPro" id="IPR003439">
    <property type="entry name" value="ABC_transporter-like_ATP-bd"/>
</dbReference>
<dbReference type="Pfam" id="PF00664">
    <property type="entry name" value="ABC_membrane"/>
    <property type="match status" value="1"/>
</dbReference>
<dbReference type="FunFam" id="1.20.1560.10:FF:000066">
    <property type="entry name" value="ABC multidrug transporter (Eurofung)"/>
    <property type="match status" value="1"/>
</dbReference>
<dbReference type="CDD" id="cd18579">
    <property type="entry name" value="ABC_6TM_ABCC_D1"/>
    <property type="match status" value="1"/>
</dbReference>
<dbReference type="SMART" id="SM00382">
    <property type="entry name" value="AAA"/>
    <property type="match status" value="2"/>
</dbReference>
<evidence type="ECO:0000256" key="2">
    <source>
        <dbReference type="ARBA" id="ARBA00009726"/>
    </source>
</evidence>
<keyword evidence="9 11" id="KW-0472">Membrane</keyword>
<feature type="transmembrane region" description="Helical" evidence="11">
    <location>
        <begin position="847"/>
        <end position="870"/>
    </location>
</feature>
<proteinExistence type="inferred from homology"/>
<protein>
    <submittedName>
        <fullName evidence="14">Vacuolar glutathione S-conjugate transporter</fullName>
    </submittedName>
</protein>
<dbReference type="FunFam" id="3.40.50.300:FF:002145">
    <property type="entry name" value="ABC transporter (MsbA subfamily)"/>
    <property type="match status" value="1"/>
</dbReference>
<dbReference type="PROSITE" id="PS00211">
    <property type="entry name" value="ABC_TRANSPORTER_1"/>
    <property type="match status" value="1"/>
</dbReference>
<feature type="transmembrane region" description="Helical" evidence="11">
    <location>
        <begin position="134"/>
        <end position="150"/>
    </location>
</feature>
<feature type="transmembrane region" description="Helical" evidence="11">
    <location>
        <begin position="35"/>
        <end position="53"/>
    </location>
</feature>
<evidence type="ECO:0000256" key="5">
    <source>
        <dbReference type="ARBA" id="ARBA00022692"/>
    </source>
</evidence>
<feature type="transmembrane region" description="Helical" evidence="11">
    <location>
        <begin position="1064"/>
        <end position="1093"/>
    </location>
</feature>
<feature type="domain" description="ABC transporter" evidence="12">
    <location>
        <begin position="1169"/>
        <end position="1401"/>
    </location>
</feature>
<dbReference type="PANTHER" id="PTHR24223:SF404">
    <property type="entry name" value="ABC MULTIDRUG TRANSPORTER (EUROFUNG)-RELATED"/>
    <property type="match status" value="1"/>
</dbReference>
<feature type="transmembrane region" description="Helical" evidence="11">
    <location>
        <begin position="156"/>
        <end position="181"/>
    </location>
</feature>
<evidence type="ECO:0000256" key="9">
    <source>
        <dbReference type="ARBA" id="ARBA00023136"/>
    </source>
</evidence>
<evidence type="ECO:0000256" key="8">
    <source>
        <dbReference type="ARBA" id="ARBA00022989"/>
    </source>
</evidence>
<feature type="transmembrane region" description="Helical" evidence="11">
    <location>
        <begin position="283"/>
        <end position="302"/>
    </location>
</feature>
<dbReference type="GO" id="GO:0005524">
    <property type="term" value="F:ATP binding"/>
    <property type="evidence" value="ECO:0007669"/>
    <property type="project" value="UniProtKB-KW"/>
</dbReference>
<dbReference type="PROSITE" id="PS50929">
    <property type="entry name" value="ABC_TM1F"/>
    <property type="match status" value="2"/>
</dbReference>
<dbReference type="InterPro" id="IPR044726">
    <property type="entry name" value="ABCC_6TM_D2"/>
</dbReference>
<feature type="domain" description="ABC transmembrane type-1" evidence="13">
    <location>
        <begin position="251"/>
        <end position="526"/>
    </location>
</feature>
<evidence type="ECO:0000259" key="12">
    <source>
        <dbReference type="PROSITE" id="PS50893"/>
    </source>
</evidence>
<keyword evidence="6" id="KW-0547">Nucleotide-binding</keyword>
<evidence type="ECO:0000256" key="1">
    <source>
        <dbReference type="ARBA" id="ARBA00004651"/>
    </source>
</evidence>
<dbReference type="CDD" id="cd03244">
    <property type="entry name" value="ABCC_MRP_domain2"/>
    <property type="match status" value="1"/>
</dbReference>
<evidence type="ECO:0000256" key="11">
    <source>
        <dbReference type="SAM" id="Phobius"/>
    </source>
</evidence>
<dbReference type="Gene3D" id="1.20.1560.10">
    <property type="entry name" value="ABC transporter type 1, transmembrane domain"/>
    <property type="match status" value="2"/>
</dbReference>
<feature type="transmembrane region" description="Helical" evidence="11">
    <location>
        <begin position="980"/>
        <end position="1004"/>
    </location>
</feature>
<feature type="transmembrane region" description="Helical" evidence="11">
    <location>
        <begin position="74"/>
        <end position="93"/>
    </location>
</feature>
<dbReference type="InterPro" id="IPR044746">
    <property type="entry name" value="ABCC_6TM_D1"/>
</dbReference>
<dbReference type="Pfam" id="PF24357">
    <property type="entry name" value="TMD0_ABC"/>
    <property type="match status" value="1"/>
</dbReference>
<organism evidence="14 15">
    <name type="scientific">Talaromyces pinophilus</name>
    <name type="common">Penicillium pinophilum</name>
    <dbReference type="NCBI Taxonomy" id="128442"/>
    <lineage>
        <taxon>Eukaryota</taxon>
        <taxon>Fungi</taxon>
        <taxon>Dikarya</taxon>
        <taxon>Ascomycota</taxon>
        <taxon>Pezizomycotina</taxon>
        <taxon>Eurotiomycetes</taxon>
        <taxon>Eurotiomycetidae</taxon>
        <taxon>Eurotiales</taxon>
        <taxon>Trichocomaceae</taxon>
        <taxon>Talaromyces</taxon>
        <taxon>Talaromyces sect. Talaromyces</taxon>
    </lineage>
</organism>
<feature type="domain" description="ABC transmembrane type-1" evidence="13">
    <location>
        <begin position="851"/>
        <end position="1131"/>
    </location>
</feature>
<dbReference type="InterPro" id="IPR017871">
    <property type="entry name" value="ABC_transporter-like_CS"/>
</dbReference>
<gene>
    <name evidence="14" type="ORF">TCE0_044f16858</name>
</gene>
<name>A0A478EDF6_TALPI</name>
<evidence type="ECO:0000256" key="4">
    <source>
        <dbReference type="ARBA" id="ARBA00022475"/>
    </source>
</evidence>
<dbReference type="PANTHER" id="PTHR24223">
    <property type="entry name" value="ATP-BINDING CASSETTE SUB-FAMILY C"/>
    <property type="match status" value="1"/>
</dbReference>
<keyword evidence="15" id="KW-1185">Reference proteome</keyword>
<keyword evidence="3" id="KW-0813">Transport</keyword>
<feature type="transmembrane region" description="Helical" evidence="11">
    <location>
        <begin position="99"/>
        <end position="122"/>
    </location>
</feature>